<dbReference type="AlphaFoldDB" id="A0A9P5NCR3"/>
<keyword evidence="2" id="KW-1185">Reference proteome</keyword>
<name>A0A9P5NCR3_GYMJU</name>
<reference evidence="1" key="1">
    <citation type="submission" date="2020-11" db="EMBL/GenBank/DDBJ databases">
        <authorList>
            <consortium name="DOE Joint Genome Institute"/>
            <person name="Ahrendt S."/>
            <person name="Riley R."/>
            <person name="Andreopoulos W."/>
            <person name="LaButti K."/>
            <person name="Pangilinan J."/>
            <person name="Ruiz-duenas F.J."/>
            <person name="Barrasa J.M."/>
            <person name="Sanchez-Garcia M."/>
            <person name="Camarero S."/>
            <person name="Miyauchi S."/>
            <person name="Serrano A."/>
            <person name="Linde D."/>
            <person name="Babiker R."/>
            <person name="Drula E."/>
            <person name="Ayuso-Fernandez I."/>
            <person name="Pacheco R."/>
            <person name="Padilla G."/>
            <person name="Ferreira P."/>
            <person name="Barriuso J."/>
            <person name="Kellner H."/>
            <person name="Castanera R."/>
            <person name="Alfaro M."/>
            <person name="Ramirez L."/>
            <person name="Pisabarro A.G."/>
            <person name="Kuo A."/>
            <person name="Tritt A."/>
            <person name="Lipzen A."/>
            <person name="He G."/>
            <person name="Yan M."/>
            <person name="Ng V."/>
            <person name="Cullen D."/>
            <person name="Martin F."/>
            <person name="Rosso M.-N."/>
            <person name="Henrissat B."/>
            <person name="Hibbett D."/>
            <person name="Martinez A.T."/>
            <person name="Grigoriev I.V."/>
        </authorList>
    </citation>
    <scope>NUCLEOTIDE SEQUENCE</scope>
    <source>
        <strain evidence="1">AH 44721</strain>
    </source>
</reference>
<protein>
    <submittedName>
        <fullName evidence="1">Uncharacterized protein</fullName>
    </submittedName>
</protein>
<dbReference type="EMBL" id="JADNYJ010000123">
    <property type="protein sequence ID" value="KAF8882376.1"/>
    <property type="molecule type" value="Genomic_DNA"/>
</dbReference>
<accession>A0A9P5NCR3</accession>
<dbReference type="OrthoDB" id="3054036at2759"/>
<sequence length="162" mass="18393">MITEEIKKFKDQQQKELEDEEVNKAPEKVVLTAEEYQRVTGWVIYAVAAGPHGMDKGNIWQQEYYVRPTNEAGYTFHQAYANFNKGFYEPFSEHIHNSPDVRASRVVQKSKDDVDLAVEGAQMVDPAQNDYQGVTTPTPPEGQTHTLLFQTQEVTMPTSPEA</sequence>
<organism evidence="1 2">
    <name type="scientific">Gymnopilus junonius</name>
    <name type="common">Spectacular rustgill mushroom</name>
    <name type="synonym">Gymnopilus spectabilis subsp. junonius</name>
    <dbReference type="NCBI Taxonomy" id="109634"/>
    <lineage>
        <taxon>Eukaryota</taxon>
        <taxon>Fungi</taxon>
        <taxon>Dikarya</taxon>
        <taxon>Basidiomycota</taxon>
        <taxon>Agaricomycotina</taxon>
        <taxon>Agaricomycetes</taxon>
        <taxon>Agaricomycetidae</taxon>
        <taxon>Agaricales</taxon>
        <taxon>Agaricineae</taxon>
        <taxon>Hymenogastraceae</taxon>
        <taxon>Gymnopilus</taxon>
    </lineage>
</organism>
<gene>
    <name evidence="1" type="ORF">CPB84DRAFT_1750916</name>
</gene>
<comment type="caution">
    <text evidence="1">The sequence shown here is derived from an EMBL/GenBank/DDBJ whole genome shotgun (WGS) entry which is preliminary data.</text>
</comment>
<evidence type="ECO:0000313" key="1">
    <source>
        <dbReference type="EMBL" id="KAF8882376.1"/>
    </source>
</evidence>
<proteinExistence type="predicted"/>
<evidence type="ECO:0000313" key="2">
    <source>
        <dbReference type="Proteomes" id="UP000724874"/>
    </source>
</evidence>
<dbReference type="Proteomes" id="UP000724874">
    <property type="component" value="Unassembled WGS sequence"/>
</dbReference>